<dbReference type="InterPro" id="IPR004299">
    <property type="entry name" value="MBOAT_fam"/>
</dbReference>
<feature type="transmembrane region" description="Helical" evidence="7">
    <location>
        <begin position="45"/>
        <end position="64"/>
    </location>
</feature>
<comment type="subcellular location">
    <subcellularLocation>
        <location evidence="1">Membrane</location>
        <topology evidence="1">Multi-pass membrane protein</topology>
    </subcellularLocation>
</comment>
<dbReference type="GeneID" id="110979599"/>
<dbReference type="GO" id="GO:0005783">
    <property type="term" value="C:endoplasmic reticulum"/>
    <property type="evidence" value="ECO:0007669"/>
    <property type="project" value="TreeGrafter"/>
</dbReference>
<feature type="transmembrane region" description="Helical" evidence="7">
    <location>
        <begin position="135"/>
        <end position="160"/>
    </location>
</feature>
<evidence type="ECO:0000256" key="2">
    <source>
        <dbReference type="ARBA" id="ARBA00022692"/>
    </source>
</evidence>
<keyword evidence="4 7" id="KW-0472">Membrane</keyword>
<feature type="region of interest" description="Disordered" evidence="6">
    <location>
        <begin position="1"/>
        <end position="32"/>
    </location>
</feature>
<reference evidence="9" key="1">
    <citation type="submission" date="2025-08" db="UniProtKB">
        <authorList>
            <consortium name="RefSeq"/>
        </authorList>
    </citation>
    <scope>IDENTIFICATION</scope>
</reference>
<feature type="transmembrane region" description="Helical" evidence="7">
    <location>
        <begin position="299"/>
        <end position="317"/>
    </location>
</feature>
<dbReference type="GO" id="GO:0016020">
    <property type="term" value="C:membrane"/>
    <property type="evidence" value="ECO:0007669"/>
    <property type="project" value="UniProtKB-SubCell"/>
</dbReference>
<feature type="transmembrane region" description="Helical" evidence="7">
    <location>
        <begin position="471"/>
        <end position="494"/>
    </location>
</feature>
<dbReference type="KEGG" id="aplc:110979599"/>
<keyword evidence="3 7" id="KW-1133">Transmembrane helix</keyword>
<dbReference type="RefSeq" id="XP_022091250.1">
    <property type="nucleotide sequence ID" value="XM_022235558.1"/>
</dbReference>
<keyword evidence="2 7" id="KW-0812">Transmembrane</keyword>
<keyword evidence="8" id="KW-1185">Reference proteome</keyword>
<feature type="transmembrane region" description="Helical" evidence="7">
    <location>
        <begin position="323"/>
        <end position="344"/>
    </location>
</feature>
<dbReference type="InterPro" id="IPR051085">
    <property type="entry name" value="MB_O-acyltransferase"/>
</dbReference>
<dbReference type="OMA" id="AWAQTYT"/>
<comment type="similarity">
    <text evidence="5">Belongs to the membrane-bound acyltransferase family. HHAT subfamily.</text>
</comment>
<evidence type="ECO:0000256" key="6">
    <source>
        <dbReference type="SAM" id="MobiDB-lite"/>
    </source>
</evidence>
<dbReference type="OrthoDB" id="420606at2759"/>
<evidence type="ECO:0000256" key="7">
    <source>
        <dbReference type="SAM" id="Phobius"/>
    </source>
</evidence>
<name>A0A8B7YFT1_ACAPL</name>
<feature type="compositionally biased region" description="Polar residues" evidence="6">
    <location>
        <begin position="22"/>
        <end position="32"/>
    </location>
</feature>
<dbReference type="AlphaFoldDB" id="A0A8B7YFT1"/>
<organism evidence="8 9">
    <name type="scientific">Acanthaster planci</name>
    <name type="common">Crown-of-thorns starfish</name>
    <dbReference type="NCBI Taxonomy" id="133434"/>
    <lineage>
        <taxon>Eukaryota</taxon>
        <taxon>Metazoa</taxon>
        <taxon>Echinodermata</taxon>
        <taxon>Eleutherozoa</taxon>
        <taxon>Asterozoa</taxon>
        <taxon>Asteroidea</taxon>
        <taxon>Valvatacea</taxon>
        <taxon>Valvatida</taxon>
        <taxon>Acanthasteridae</taxon>
        <taxon>Acanthaster</taxon>
    </lineage>
</organism>
<feature type="transmembrane region" description="Helical" evidence="7">
    <location>
        <begin position="98"/>
        <end position="123"/>
    </location>
</feature>
<dbReference type="PANTHER" id="PTHR13285:SF18">
    <property type="entry name" value="PROTEIN-CYSTEINE N-PALMITOYLTRANSFERASE RASP"/>
    <property type="match status" value="1"/>
</dbReference>
<dbReference type="Proteomes" id="UP000694845">
    <property type="component" value="Unplaced"/>
</dbReference>
<gene>
    <name evidence="9" type="primary">LOC110979599</name>
</gene>
<evidence type="ECO:0000256" key="5">
    <source>
        <dbReference type="ARBA" id="ARBA00038268"/>
    </source>
</evidence>
<dbReference type="GO" id="GO:0016409">
    <property type="term" value="F:palmitoyltransferase activity"/>
    <property type="evidence" value="ECO:0007669"/>
    <property type="project" value="TreeGrafter"/>
</dbReference>
<proteinExistence type="inferred from homology"/>
<feature type="compositionally biased region" description="Basic residues" evidence="6">
    <location>
        <begin position="1"/>
        <end position="14"/>
    </location>
</feature>
<evidence type="ECO:0000256" key="3">
    <source>
        <dbReference type="ARBA" id="ARBA00022989"/>
    </source>
</evidence>
<evidence type="ECO:0000313" key="8">
    <source>
        <dbReference type="Proteomes" id="UP000694845"/>
    </source>
</evidence>
<accession>A0A8B7YFT1</accession>
<feature type="transmembrane region" description="Helical" evidence="7">
    <location>
        <begin position="172"/>
        <end position="194"/>
    </location>
</feature>
<evidence type="ECO:0000256" key="1">
    <source>
        <dbReference type="ARBA" id="ARBA00004141"/>
    </source>
</evidence>
<dbReference type="CTD" id="55733"/>
<protein>
    <submittedName>
        <fullName evidence="9">Protein-cysteine N-palmitoyltransferase HHAT-like</fullName>
    </submittedName>
</protein>
<dbReference type="Pfam" id="PF03062">
    <property type="entry name" value="MBOAT"/>
    <property type="match status" value="1"/>
</dbReference>
<evidence type="ECO:0000313" key="9">
    <source>
        <dbReference type="RefSeq" id="XP_022091250.1"/>
    </source>
</evidence>
<dbReference type="PANTHER" id="PTHR13285">
    <property type="entry name" value="ACYLTRANSFERASE"/>
    <property type="match status" value="1"/>
</dbReference>
<evidence type="ECO:0000256" key="4">
    <source>
        <dbReference type="ARBA" id="ARBA00023136"/>
    </source>
</evidence>
<feature type="transmembrane region" description="Helical" evidence="7">
    <location>
        <begin position="409"/>
        <end position="427"/>
    </location>
</feature>
<sequence>MQAMKLRKPVKKSSRTGLPPSETANAQHSPQAEESVDPKLNLLEVTIYFVLVVGLLSAAIYNVYISSQEHAEDFGPYILQPGWSLLGNQNKDVSDFEWSYWTAMVTPFVLLLLFGHISLGLVVEHAVPKFKKHFLLVYALTSLTSLFGLKALSVFLLYTLLTYLASRTKSAAVVWIIIGLEILSINWGSVSVYLRSLFPDEELYNHVVFGTALCLCRLLSFSLEYCRRVQQLRAAGAKQQEGTDEGWGLFDLLVYNFYLPLFASGPLLTYDKFSLQINQAPRLFTKAEVKKILKESCRYIFWTIFVEFVLHFLYFPAFHQVRLVFQFLPTWSIAGVGLCHLLFFQVKYLVTYGLPRAIALWDRIDAPLPPICVLAMYTFQDMWKYFDRGLHSLLVSTIYIPMGGSRHGFFRQLLASMLCFSFVFVWHGLETHLFYWALINWLGTVNEMVIQKVTHWLGVLPYLKSKLSSSMYCRLLGLILTPNFMALALSNLVFLGGIRTTNTYYYRLVQSDSPWPLFTTFITFYVILQVAKAAHQHFGKTYLCKKLYAS</sequence>